<dbReference type="InterPro" id="IPR046342">
    <property type="entry name" value="CBS_dom_sf"/>
</dbReference>
<gene>
    <name evidence="4" type="ORF">AOX59_04305</name>
</gene>
<dbReference type="Pfam" id="PF00571">
    <property type="entry name" value="CBS"/>
    <property type="match status" value="2"/>
</dbReference>
<dbReference type="SMART" id="SM00116">
    <property type="entry name" value="CBS"/>
    <property type="match status" value="2"/>
</dbReference>
<keyword evidence="5" id="KW-1185">Reference proteome</keyword>
<dbReference type="Proteomes" id="UP000050331">
    <property type="component" value="Chromosome"/>
</dbReference>
<name>A0A0U4F539_9BACI</name>
<keyword evidence="1 2" id="KW-0129">CBS domain</keyword>
<dbReference type="CDD" id="cd04586">
    <property type="entry name" value="CBS_pair_BON_assoc"/>
    <property type="match status" value="1"/>
</dbReference>
<accession>A0A0U4F539</accession>
<evidence type="ECO:0000256" key="1">
    <source>
        <dbReference type="ARBA" id="ARBA00023122"/>
    </source>
</evidence>
<proteinExistence type="predicted"/>
<organism evidence="4 5">
    <name type="scientific">Lentibacillus amyloliquefaciens</name>
    <dbReference type="NCBI Taxonomy" id="1472767"/>
    <lineage>
        <taxon>Bacteria</taxon>
        <taxon>Bacillati</taxon>
        <taxon>Bacillota</taxon>
        <taxon>Bacilli</taxon>
        <taxon>Bacillales</taxon>
        <taxon>Bacillaceae</taxon>
        <taxon>Lentibacillus</taxon>
    </lineage>
</organism>
<evidence type="ECO:0000256" key="2">
    <source>
        <dbReference type="PROSITE-ProRule" id="PRU00703"/>
    </source>
</evidence>
<dbReference type="PROSITE" id="PS51371">
    <property type="entry name" value="CBS"/>
    <property type="match status" value="2"/>
</dbReference>
<evidence type="ECO:0000313" key="4">
    <source>
        <dbReference type="EMBL" id="ALX47891.1"/>
    </source>
</evidence>
<evidence type="ECO:0000259" key="3">
    <source>
        <dbReference type="PROSITE" id="PS51371"/>
    </source>
</evidence>
<feature type="domain" description="CBS" evidence="3">
    <location>
        <begin position="7"/>
        <end position="64"/>
    </location>
</feature>
<dbReference type="EMBL" id="CP013862">
    <property type="protein sequence ID" value="ALX47891.1"/>
    <property type="molecule type" value="Genomic_DNA"/>
</dbReference>
<dbReference type="SUPFAM" id="SSF54631">
    <property type="entry name" value="CBS-domain pair"/>
    <property type="match status" value="1"/>
</dbReference>
<dbReference type="PANTHER" id="PTHR43080">
    <property type="entry name" value="CBS DOMAIN-CONTAINING PROTEIN CBSX3, MITOCHONDRIAL"/>
    <property type="match status" value="1"/>
</dbReference>
<dbReference type="AlphaFoldDB" id="A0A0U4F539"/>
<dbReference type="KEGG" id="lao:AOX59_04305"/>
<sequence>MKIHDFMITDVISIQKETKIKDLLKTFVEHKIGGVPVVDDDNRLIGMISDGDIIRHLQPDGRTIYDAFSMVFIRENVGLKQKVEASIEQHSAEIMKKNIYTVRPDDEIEEALSILSRYQFKKIPVTDDSGRVVGVISRGDIIRSVYNKAITESDG</sequence>
<reference evidence="4 5" key="1">
    <citation type="submission" date="2016-01" db="EMBL/GenBank/DDBJ databases">
        <title>Complete genome sequence of strain Lentibacillus amyloliquefaciens LAM0015T isolated from saline sediment.</title>
        <authorList>
            <person name="Wang J.-L."/>
            <person name="He M.-X."/>
        </authorList>
    </citation>
    <scope>NUCLEOTIDE SEQUENCE [LARGE SCALE GENOMIC DNA]</scope>
    <source>
        <strain evidence="4 5">LAM0015</strain>
    </source>
</reference>
<dbReference type="Gene3D" id="3.10.580.10">
    <property type="entry name" value="CBS-domain"/>
    <property type="match status" value="1"/>
</dbReference>
<dbReference type="InterPro" id="IPR051257">
    <property type="entry name" value="Diverse_CBS-Domain"/>
</dbReference>
<feature type="domain" description="CBS" evidence="3">
    <location>
        <begin position="95"/>
        <end position="152"/>
    </location>
</feature>
<dbReference type="PANTHER" id="PTHR43080:SF2">
    <property type="entry name" value="CBS DOMAIN-CONTAINING PROTEIN"/>
    <property type="match status" value="1"/>
</dbReference>
<protein>
    <recommendedName>
        <fullName evidence="3">CBS domain-containing protein</fullName>
    </recommendedName>
</protein>
<dbReference type="InterPro" id="IPR000644">
    <property type="entry name" value="CBS_dom"/>
</dbReference>
<dbReference type="OrthoDB" id="9790355at2"/>
<evidence type="ECO:0000313" key="5">
    <source>
        <dbReference type="Proteomes" id="UP000050331"/>
    </source>
</evidence>
<dbReference type="RefSeq" id="WP_068442326.1">
    <property type="nucleotide sequence ID" value="NZ_CP013862.1"/>
</dbReference>
<dbReference type="STRING" id="1472767.AOX59_04305"/>